<keyword evidence="4" id="KW-0255">Endonuclease</keyword>
<dbReference type="PANTHER" id="PTHR37984:SF5">
    <property type="entry name" value="PROTEIN NYNRIN-LIKE"/>
    <property type="match status" value="1"/>
</dbReference>
<dbReference type="AlphaFoldDB" id="A0AAQ3NBJ3"/>
<evidence type="ECO:0000259" key="6">
    <source>
        <dbReference type="PROSITE" id="PS50994"/>
    </source>
</evidence>
<accession>A0AAQ3NBJ3</accession>
<proteinExistence type="predicted"/>
<dbReference type="Proteomes" id="UP001374535">
    <property type="component" value="Chromosome 6"/>
</dbReference>
<dbReference type="Pfam" id="PF08284">
    <property type="entry name" value="RVP_2"/>
    <property type="match status" value="1"/>
</dbReference>
<keyword evidence="4" id="KW-0378">Hydrolase</keyword>
<name>A0AAQ3NBJ3_VIGMU</name>
<dbReference type="SUPFAM" id="SSF53098">
    <property type="entry name" value="Ribonuclease H-like"/>
    <property type="match status" value="1"/>
</dbReference>
<protein>
    <recommendedName>
        <fullName evidence="6">Integrase catalytic domain-containing protein</fullName>
    </recommendedName>
</protein>
<dbReference type="Gene3D" id="2.40.70.10">
    <property type="entry name" value="Acid Proteases"/>
    <property type="match status" value="1"/>
</dbReference>
<dbReference type="GO" id="GO:0003676">
    <property type="term" value="F:nucleic acid binding"/>
    <property type="evidence" value="ECO:0007669"/>
    <property type="project" value="InterPro"/>
</dbReference>
<gene>
    <name evidence="7" type="ORF">V8G54_019852</name>
</gene>
<dbReference type="GO" id="GO:0004519">
    <property type="term" value="F:endonuclease activity"/>
    <property type="evidence" value="ECO:0007669"/>
    <property type="project" value="UniProtKB-KW"/>
</dbReference>
<keyword evidence="2" id="KW-0548">Nucleotidyltransferase</keyword>
<dbReference type="SUPFAM" id="SSF50630">
    <property type="entry name" value="Acid proteases"/>
    <property type="match status" value="1"/>
</dbReference>
<evidence type="ECO:0000313" key="7">
    <source>
        <dbReference type="EMBL" id="WVZ06506.1"/>
    </source>
</evidence>
<evidence type="ECO:0000256" key="5">
    <source>
        <dbReference type="ARBA" id="ARBA00023268"/>
    </source>
</evidence>
<evidence type="ECO:0000256" key="2">
    <source>
        <dbReference type="ARBA" id="ARBA00022695"/>
    </source>
</evidence>
<feature type="domain" description="Integrase catalytic" evidence="6">
    <location>
        <begin position="383"/>
        <end position="543"/>
    </location>
</feature>
<keyword evidence="1" id="KW-0808">Transferase</keyword>
<sequence>MKFQGFINGITVHVLLDSGSSDNFLQPRVAHCLKLPIEPISNFHVLVGNGNALVAEGLVMNLEVRIQGHFLTLPVYLLPVTRADLVLGAAWLATLGPHISDYSTLTLKFYLSNQFVTLHGEQTTLPMQAQFHHLKQMTHTHAIAELFTLQFHQLHYPPEQQLQLHPDTDSELVLLWNNYKVVFSVPSGLPPSDNLLASSESVKVRPYRYPNSQKQHIEIMKKDGTWRFCTDYRALKAIIVKDSFPIPIVDELIDELHGAQFFSKLDLRSGYHQILSLMNDVFQGLLRKFKLQQHQLFAKLFKCSYGLQQVDYLGHTVSSLRVAIDKTFEELKLAITQTPVLVLTEFSKPFVLETDASGVGIGTSTYTREFYVITEAIAKFCHYLQGHRFDDIAMDFIRGLPSSNGFMVILVVVDKLSKYGHFSPLKVDYYSKLVAEIFVKSVVKLHGIPKSIVFYRDKVFLSHFWQQLFKLSGTSLNMSTTYHPQSDGQSKSLNKCLEMYLRCFTYQSPKEWAKLLPWTEYWYNTSYHHSYGMTPFKIVYDRDPPALEKYTLNPHDYPSDEEICAYCLIFYTVGVHHIDQDFYQSIEDWTTLLGLQEENLWSSIHFEDCSKWVEDCRRGNILLISVEGLYVDNATWEDQSTLQQAFSDLNLEDKVGLNGGWNCNTC</sequence>
<dbReference type="InterPro" id="IPR041577">
    <property type="entry name" value="RT_RNaseH_2"/>
</dbReference>
<dbReference type="Gene3D" id="3.30.70.270">
    <property type="match status" value="1"/>
</dbReference>
<reference evidence="7 8" key="1">
    <citation type="journal article" date="2023" name="Life. Sci Alliance">
        <title>Evolutionary insights into 3D genome organization and epigenetic landscape of Vigna mungo.</title>
        <authorList>
            <person name="Junaid A."/>
            <person name="Singh B."/>
            <person name="Bhatia S."/>
        </authorList>
    </citation>
    <scope>NUCLEOTIDE SEQUENCE [LARGE SCALE GENOMIC DNA]</scope>
    <source>
        <strain evidence="7">Urdbean</strain>
    </source>
</reference>
<dbReference type="PROSITE" id="PS50994">
    <property type="entry name" value="INTEGRASE"/>
    <property type="match status" value="1"/>
</dbReference>
<dbReference type="InterPro" id="IPR036397">
    <property type="entry name" value="RNaseH_sf"/>
</dbReference>
<dbReference type="InterPro" id="IPR050951">
    <property type="entry name" value="Retrovirus_Pol_polyprotein"/>
</dbReference>
<evidence type="ECO:0000256" key="1">
    <source>
        <dbReference type="ARBA" id="ARBA00022679"/>
    </source>
</evidence>
<dbReference type="EMBL" id="CP144695">
    <property type="protein sequence ID" value="WVZ06506.1"/>
    <property type="molecule type" value="Genomic_DNA"/>
</dbReference>
<dbReference type="InterPro" id="IPR001584">
    <property type="entry name" value="Integrase_cat-core"/>
</dbReference>
<dbReference type="PANTHER" id="PTHR37984">
    <property type="entry name" value="PROTEIN CBG26694"/>
    <property type="match status" value="1"/>
</dbReference>
<organism evidence="7 8">
    <name type="scientific">Vigna mungo</name>
    <name type="common">Black gram</name>
    <name type="synonym">Phaseolus mungo</name>
    <dbReference type="NCBI Taxonomy" id="3915"/>
    <lineage>
        <taxon>Eukaryota</taxon>
        <taxon>Viridiplantae</taxon>
        <taxon>Streptophyta</taxon>
        <taxon>Embryophyta</taxon>
        <taxon>Tracheophyta</taxon>
        <taxon>Spermatophyta</taxon>
        <taxon>Magnoliopsida</taxon>
        <taxon>eudicotyledons</taxon>
        <taxon>Gunneridae</taxon>
        <taxon>Pentapetalae</taxon>
        <taxon>rosids</taxon>
        <taxon>fabids</taxon>
        <taxon>Fabales</taxon>
        <taxon>Fabaceae</taxon>
        <taxon>Papilionoideae</taxon>
        <taxon>50 kb inversion clade</taxon>
        <taxon>NPAAA clade</taxon>
        <taxon>indigoferoid/millettioid clade</taxon>
        <taxon>Phaseoleae</taxon>
        <taxon>Vigna</taxon>
    </lineage>
</organism>
<evidence type="ECO:0000256" key="4">
    <source>
        <dbReference type="ARBA" id="ARBA00022759"/>
    </source>
</evidence>
<dbReference type="GO" id="GO:0016779">
    <property type="term" value="F:nucleotidyltransferase activity"/>
    <property type="evidence" value="ECO:0007669"/>
    <property type="project" value="UniProtKB-KW"/>
</dbReference>
<dbReference type="CDD" id="cd00303">
    <property type="entry name" value="retropepsin_like"/>
    <property type="match status" value="1"/>
</dbReference>
<keyword evidence="3" id="KW-0540">Nuclease</keyword>
<dbReference type="Pfam" id="PF17919">
    <property type="entry name" value="RT_RNaseH_2"/>
    <property type="match status" value="1"/>
</dbReference>
<keyword evidence="8" id="KW-1185">Reference proteome</keyword>
<keyword evidence="5" id="KW-0511">Multifunctional enzyme</keyword>
<dbReference type="Gene3D" id="3.30.420.10">
    <property type="entry name" value="Ribonuclease H-like superfamily/Ribonuclease H"/>
    <property type="match status" value="1"/>
</dbReference>
<dbReference type="InterPro" id="IPR043502">
    <property type="entry name" value="DNA/RNA_pol_sf"/>
</dbReference>
<dbReference type="Gene3D" id="3.10.10.10">
    <property type="entry name" value="HIV Type 1 Reverse Transcriptase, subunit A, domain 1"/>
    <property type="match status" value="1"/>
</dbReference>
<dbReference type="CDD" id="cd01647">
    <property type="entry name" value="RT_LTR"/>
    <property type="match status" value="1"/>
</dbReference>
<dbReference type="GO" id="GO:0015074">
    <property type="term" value="P:DNA integration"/>
    <property type="evidence" value="ECO:0007669"/>
    <property type="project" value="InterPro"/>
</dbReference>
<evidence type="ECO:0000256" key="3">
    <source>
        <dbReference type="ARBA" id="ARBA00022722"/>
    </source>
</evidence>
<dbReference type="SUPFAM" id="SSF56672">
    <property type="entry name" value="DNA/RNA polymerases"/>
    <property type="match status" value="1"/>
</dbReference>
<dbReference type="InterPro" id="IPR012337">
    <property type="entry name" value="RNaseH-like_sf"/>
</dbReference>
<dbReference type="InterPro" id="IPR021109">
    <property type="entry name" value="Peptidase_aspartic_dom_sf"/>
</dbReference>
<dbReference type="InterPro" id="IPR043128">
    <property type="entry name" value="Rev_trsase/Diguanyl_cyclase"/>
</dbReference>
<evidence type="ECO:0000313" key="8">
    <source>
        <dbReference type="Proteomes" id="UP001374535"/>
    </source>
</evidence>